<dbReference type="GO" id="GO:0016747">
    <property type="term" value="F:acyltransferase activity, transferring groups other than amino-acyl groups"/>
    <property type="evidence" value="ECO:0007669"/>
    <property type="project" value="InterPro"/>
</dbReference>
<proteinExistence type="predicted"/>
<protein>
    <submittedName>
        <fullName evidence="2">N-acetyltransferase</fullName>
    </submittedName>
</protein>
<dbReference type="Proteomes" id="UP000321558">
    <property type="component" value="Unassembled WGS sequence"/>
</dbReference>
<reference evidence="2 3" key="1">
    <citation type="submission" date="2019-07" db="EMBL/GenBank/DDBJ databases">
        <title>Whole genome shotgun sequence of Oceanobacillus sojae NBRC 105379.</title>
        <authorList>
            <person name="Hosoyama A."/>
            <person name="Uohara A."/>
            <person name="Ohji S."/>
            <person name="Ichikawa N."/>
        </authorList>
    </citation>
    <scope>NUCLEOTIDE SEQUENCE [LARGE SCALE GENOMIC DNA]</scope>
    <source>
        <strain evidence="2 3">NBRC 105379</strain>
    </source>
</reference>
<dbReference type="CDD" id="cd04301">
    <property type="entry name" value="NAT_SF"/>
    <property type="match status" value="1"/>
</dbReference>
<dbReference type="EMBL" id="BJYM01000001">
    <property type="protein sequence ID" value="GEN85296.1"/>
    <property type="molecule type" value="Genomic_DNA"/>
</dbReference>
<dbReference type="InterPro" id="IPR000182">
    <property type="entry name" value="GNAT_dom"/>
</dbReference>
<dbReference type="Gene3D" id="3.40.630.30">
    <property type="match status" value="1"/>
</dbReference>
<keyword evidence="2" id="KW-0808">Transferase</keyword>
<dbReference type="RefSeq" id="WP_147207725.1">
    <property type="nucleotide sequence ID" value="NZ_BJYM01000001.1"/>
</dbReference>
<evidence type="ECO:0000259" key="1">
    <source>
        <dbReference type="PROSITE" id="PS51186"/>
    </source>
</evidence>
<comment type="caution">
    <text evidence="2">The sequence shown here is derived from an EMBL/GenBank/DDBJ whole genome shotgun (WGS) entry which is preliminary data.</text>
</comment>
<evidence type="ECO:0000313" key="3">
    <source>
        <dbReference type="Proteomes" id="UP000321558"/>
    </source>
</evidence>
<keyword evidence="3" id="KW-1185">Reference proteome</keyword>
<feature type="domain" description="N-acetyltransferase" evidence="1">
    <location>
        <begin position="1"/>
        <end position="162"/>
    </location>
</feature>
<gene>
    <name evidence="2" type="ORF">OSO01_00350</name>
</gene>
<dbReference type="SUPFAM" id="SSF55729">
    <property type="entry name" value="Acyl-CoA N-acyltransferases (Nat)"/>
    <property type="match status" value="1"/>
</dbReference>
<dbReference type="AlphaFoldDB" id="A0A511ZCX2"/>
<sequence length="164" mass="19247">MEFITCQTYDVDKLQEISKLTYRQAFNYILGEVNVNEYVNITYSKDNLMRELNQSNYHFLFIQNNDEIIGYGMYTIQPNYLKMERVYILNQYKGLGAGSKFMQYVEDAAKEMKKDFLCLEVLSDNKKAISIYKKKGFLLSSEQIIMIGKKECPLLSMEKSLNDN</sequence>
<dbReference type="OrthoDB" id="948250at2"/>
<dbReference type="Pfam" id="PF00583">
    <property type="entry name" value="Acetyltransf_1"/>
    <property type="match status" value="1"/>
</dbReference>
<dbReference type="PROSITE" id="PS51186">
    <property type="entry name" value="GNAT"/>
    <property type="match status" value="1"/>
</dbReference>
<accession>A0A511ZCX2</accession>
<evidence type="ECO:0000313" key="2">
    <source>
        <dbReference type="EMBL" id="GEN85296.1"/>
    </source>
</evidence>
<organism evidence="2 3">
    <name type="scientific">Oceanobacillus sojae</name>
    <dbReference type="NCBI Taxonomy" id="582851"/>
    <lineage>
        <taxon>Bacteria</taxon>
        <taxon>Bacillati</taxon>
        <taxon>Bacillota</taxon>
        <taxon>Bacilli</taxon>
        <taxon>Bacillales</taxon>
        <taxon>Bacillaceae</taxon>
        <taxon>Oceanobacillus</taxon>
    </lineage>
</organism>
<name>A0A511ZCX2_9BACI</name>
<dbReference type="InterPro" id="IPR016181">
    <property type="entry name" value="Acyl_CoA_acyltransferase"/>
</dbReference>